<dbReference type="Proteomes" id="UP000199152">
    <property type="component" value="Unassembled WGS sequence"/>
</dbReference>
<keyword evidence="2" id="KW-0413">Isomerase</keyword>
<organism evidence="2 3">
    <name type="scientific">Geodermatophilus ruber</name>
    <dbReference type="NCBI Taxonomy" id="504800"/>
    <lineage>
        <taxon>Bacteria</taxon>
        <taxon>Bacillati</taxon>
        <taxon>Actinomycetota</taxon>
        <taxon>Actinomycetes</taxon>
        <taxon>Geodermatophilales</taxon>
        <taxon>Geodermatophilaceae</taxon>
        <taxon>Geodermatophilus</taxon>
    </lineage>
</organism>
<dbReference type="STRING" id="504800.SAMN04488085_1108"/>
<dbReference type="Gene3D" id="3.40.30.10">
    <property type="entry name" value="Glutaredoxin"/>
    <property type="match status" value="1"/>
</dbReference>
<evidence type="ECO:0000259" key="1">
    <source>
        <dbReference type="Pfam" id="PF01323"/>
    </source>
</evidence>
<evidence type="ECO:0000313" key="3">
    <source>
        <dbReference type="Proteomes" id="UP000199152"/>
    </source>
</evidence>
<feature type="domain" description="DSBA-like thioredoxin" evidence="1">
    <location>
        <begin position="21"/>
        <end position="198"/>
    </location>
</feature>
<dbReference type="RefSeq" id="WP_091326419.1">
    <property type="nucleotide sequence ID" value="NZ_FOSW01000010.1"/>
</dbReference>
<dbReference type="SUPFAM" id="SSF52833">
    <property type="entry name" value="Thioredoxin-like"/>
    <property type="match status" value="1"/>
</dbReference>
<dbReference type="InterPro" id="IPR001853">
    <property type="entry name" value="DSBA-like_thioredoxin_dom"/>
</dbReference>
<dbReference type="Pfam" id="PF01323">
    <property type="entry name" value="DSBA"/>
    <property type="match status" value="1"/>
</dbReference>
<proteinExistence type="predicted"/>
<dbReference type="GO" id="GO:0016853">
    <property type="term" value="F:isomerase activity"/>
    <property type="evidence" value="ECO:0007669"/>
    <property type="project" value="UniProtKB-KW"/>
</dbReference>
<dbReference type="OrthoDB" id="155520at2"/>
<reference evidence="2 3" key="1">
    <citation type="submission" date="2016-10" db="EMBL/GenBank/DDBJ databases">
        <authorList>
            <person name="de Groot N.N."/>
        </authorList>
    </citation>
    <scope>NUCLEOTIDE SEQUENCE [LARGE SCALE GENOMIC DNA]</scope>
    <source>
        <strain evidence="2 3">DSM 45317</strain>
    </source>
</reference>
<dbReference type="GO" id="GO:0016491">
    <property type="term" value="F:oxidoreductase activity"/>
    <property type="evidence" value="ECO:0007669"/>
    <property type="project" value="InterPro"/>
</dbReference>
<dbReference type="InParanoid" id="A0A1I4H579"/>
<accession>A0A1I4H579</accession>
<dbReference type="EMBL" id="FOSW01000010">
    <property type="protein sequence ID" value="SFL36566.1"/>
    <property type="molecule type" value="Genomic_DNA"/>
</dbReference>
<dbReference type="InterPro" id="IPR036249">
    <property type="entry name" value="Thioredoxin-like_sf"/>
</dbReference>
<keyword evidence="3" id="KW-1185">Reference proteome</keyword>
<dbReference type="AlphaFoldDB" id="A0A1I4H579"/>
<gene>
    <name evidence="2" type="ORF">SAMN04488085_1108</name>
</gene>
<evidence type="ECO:0000313" key="2">
    <source>
        <dbReference type="EMBL" id="SFL36566.1"/>
    </source>
</evidence>
<protein>
    <submittedName>
        <fullName evidence="2">Predicted dithiol-disulfide isomerase, DsbA family</fullName>
    </submittedName>
</protein>
<name>A0A1I4H579_9ACTN</name>
<sequence length="240" mass="26147">MTALEVPELTEPLRNPAPGVVTVWSDIGCPWASLALHTLHRRAAERDDPLLVDHRAFPLELFNRRGTPKLIIDVEVVAIAAHCPDLGWRPWTQPDSTYPVTMLPAMEAVQAAKDPAVGGLRASDELDAALRRAFYAEGRCISVHSVILDVAEQCAHVDAAALAGALARGAGRREVYAQWEVAQRPDVQGSPHLFAAGGFATHNPGATYHWTAAPPDGFPRLEEYRTEWAEELLDLLSRGA</sequence>